<dbReference type="SUPFAM" id="SSF52540">
    <property type="entry name" value="P-loop containing nucleoside triphosphate hydrolases"/>
    <property type="match status" value="1"/>
</dbReference>
<feature type="domain" description="OTU" evidence="1">
    <location>
        <begin position="258"/>
        <end position="360"/>
    </location>
</feature>
<dbReference type="PROSITE" id="PS50802">
    <property type="entry name" value="OTU"/>
    <property type="match status" value="1"/>
</dbReference>
<evidence type="ECO:0000259" key="1">
    <source>
        <dbReference type="PROSITE" id="PS50802"/>
    </source>
</evidence>
<proteinExistence type="predicted"/>
<dbReference type="InParanoid" id="A0A1X7VT02"/>
<dbReference type="AlphaFoldDB" id="A0A1X7VT02"/>
<dbReference type="InterPro" id="IPR003323">
    <property type="entry name" value="OTU_dom"/>
</dbReference>
<sequence>MGISATRISIKFDHIDVPCDIERVASRFMLSKNLYIHRKQFPLILSYAVTIHKCQGLSLDTAIIDLSTDDFGDGMAYVALSGVRTLNELHLLSSAPLFVKVSNPCINEINSLRSKFRNDLPQIKKNLTTKFNVKDDDSCSSLIVSIKLSNIKCKPKDDKTKCVVKSDDCSSSLIVSIKLSSIKLKTSNPKKDDVVIFTYEEPPNPDNVRRRQRDYVYYPANEEVQRRWCEILDLKFVAATRTLPGSPTTPLSDERVPNSTLDVPGDGNCLFYALSYLITGSISQHYELRRAIVSNMPNFEEELFNCITIYSNSLTPTFVGWARYGTQELYGIPCDTTTPALYLKHVGTNHFQAVKSINIS</sequence>
<reference evidence="2" key="1">
    <citation type="submission" date="2017-05" db="UniProtKB">
        <authorList>
            <consortium name="EnsemblMetazoa"/>
        </authorList>
    </citation>
    <scope>IDENTIFICATION</scope>
</reference>
<name>A0A1X7VT02_AMPQE</name>
<dbReference type="InterPro" id="IPR027417">
    <property type="entry name" value="P-loop_NTPase"/>
</dbReference>
<protein>
    <recommendedName>
        <fullName evidence="1">OTU domain-containing protein</fullName>
    </recommendedName>
</protein>
<evidence type="ECO:0000313" key="2">
    <source>
        <dbReference type="EnsemblMetazoa" id="Aqu2.1.42975_001"/>
    </source>
</evidence>
<dbReference type="PANTHER" id="PTHR47642">
    <property type="entry name" value="ATP-DEPENDENT DNA HELICASE"/>
    <property type="match status" value="1"/>
</dbReference>
<dbReference type="Gene3D" id="3.90.70.80">
    <property type="match status" value="1"/>
</dbReference>
<organism evidence="2">
    <name type="scientific">Amphimedon queenslandica</name>
    <name type="common">Sponge</name>
    <dbReference type="NCBI Taxonomy" id="400682"/>
    <lineage>
        <taxon>Eukaryota</taxon>
        <taxon>Metazoa</taxon>
        <taxon>Porifera</taxon>
        <taxon>Demospongiae</taxon>
        <taxon>Heteroscleromorpha</taxon>
        <taxon>Haplosclerida</taxon>
        <taxon>Niphatidae</taxon>
        <taxon>Amphimedon</taxon>
    </lineage>
</organism>
<dbReference type="InterPro" id="IPR051055">
    <property type="entry name" value="PIF1_helicase"/>
</dbReference>
<accession>A0A1X7VT02</accession>
<dbReference type="EnsemblMetazoa" id="Aqu2.1.42975_001">
    <property type="protein sequence ID" value="Aqu2.1.42975_001"/>
    <property type="gene ID" value="Aqu2.1.42975"/>
</dbReference>
<dbReference type="CDD" id="cd18809">
    <property type="entry name" value="SF1_C_RecD"/>
    <property type="match status" value="1"/>
</dbReference>